<accession>A0ABY2KGB3</accession>
<evidence type="ECO:0000259" key="1">
    <source>
        <dbReference type="Pfam" id="PF20037"/>
    </source>
</evidence>
<evidence type="ECO:0000313" key="2">
    <source>
        <dbReference type="EMBL" id="TGA81071.1"/>
    </source>
</evidence>
<organism evidence="2 3">
    <name type="scientific">Staphylococcus croceilyticus</name>
    <dbReference type="NCBI Taxonomy" id="319942"/>
    <lineage>
        <taxon>Bacteria</taxon>
        <taxon>Bacillati</taxon>
        <taxon>Bacillota</taxon>
        <taxon>Bacilli</taxon>
        <taxon>Bacillales</taxon>
        <taxon>Staphylococcaceae</taxon>
        <taxon>Staphylococcus</taxon>
    </lineage>
</organism>
<evidence type="ECO:0000313" key="3">
    <source>
        <dbReference type="Proteomes" id="UP000298482"/>
    </source>
</evidence>
<reference evidence="2 3" key="1">
    <citation type="submission" date="2019-04" db="EMBL/GenBank/DDBJ databases">
        <title>Genomic characterization of Staphylococcus petrasii strains.</title>
        <authorList>
            <person name="Vrbovska V."/>
            <person name="Kovarovic V."/>
            <person name="Maslanova I."/>
            <person name="Indrakova A."/>
            <person name="Petras P."/>
            <person name="Sedo O."/>
            <person name="Svec P."/>
            <person name="Fisarova L."/>
            <person name="Sedlacek I."/>
            <person name="Doskar J."/>
            <person name="Pantucek R."/>
        </authorList>
    </citation>
    <scope>NUCLEOTIDE SEQUENCE [LARGE SCALE GENOMIC DNA]</scope>
    <source>
        <strain evidence="2 3">CCM 8421</strain>
    </source>
</reference>
<feature type="domain" description="DUF6440" evidence="1">
    <location>
        <begin position="12"/>
        <end position="56"/>
    </location>
</feature>
<sequence length="65" mass="7153">MFGKSEDNRFIVEKAGSENNIRCYILTDKETGIQYLASWISTGGGITPLLDENGKVSKVDVSNLE</sequence>
<comment type="caution">
    <text evidence="2">The sequence shown here is derived from an EMBL/GenBank/DDBJ whole genome shotgun (WGS) entry which is preliminary data.</text>
</comment>
<gene>
    <name evidence="2" type="ORF">E2556_01785</name>
</gene>
<proteinExistence type="predicted"/>
<dbReference type="EMBL" id="SRJF01000001">
    <property type="protein sequence ID" value="TGA81071.1"/>
    <property type="molecule type" value="Genomic_DNA"/>
</dbReference>
<dbReference type="Pfam" id="PF20037">
    <property type="entry name" value="DUF6440"/>
    <property type="match status" value="1"/>
</dbReference>
<name>A0ABY2KGB3_9STAP</name>
<keyword evidence="3" id="KW-1185">Reference proteome</keyword>
<dbReference type="RefSeq" id="WP_103329716.1">
    <property type="nucleotide sequence ID" value="NZ_PPRD01000085.1"/>
</dbReference>
<dbReference type="InterPro" id="IPR045515">
    <property type="entry name" value="DUF6440"/>
</dbReference>
<protein>
    <recommendedName>
        <fullName evidence="1">DUF6440 domain-containing protein</fullName>
    </recommendedName>
</protein>
<dbReference type="Proteomes" id="UP000298482">
    <property type="component" value="Unassembled WGS sequence"/>
</dbReference>